<reference evidence="2" key="1">
    <citation type="submission" date="2014-07" db="EMBL/GenBank/DDBJ databases">
        <title>Identification of a novel salt tolerance gene in wild soybean by whole-genome sequencing.</title>
        <authorList>
            <person name="Lam H.-M."/>
            <person name="Qi X."/>
            <person name="Li M.-W."/>
            <person name="Liu X."/>
            <person name="Xie M."/>
            <person name="Ni M."/>
            <person name="Xu X."/>
        </authorList>
    </citation>
    <scope>NUCLEOTIDE SEQUENCE [LARGE SCALE GENOMIC DNA]</scope>
    <source>
        <tissue evidence="2">Root</tissue>
    </source>
</reference>
<evidence type="ECO:0000256" key="1">
    <source>
        <dbReference type="RuleBase" id="RU369093"/>
    </source>
</evidence>
<comment type="catalytic activity">
    <reaction evidence="1">
        <text>S-ubiquitinyl-[E2 ubiquitin-conjugating enzyme]-L-cysteine + [acceptor protein]-L-lysine = [E2 ubiquitin-conjugating enzyme]-L-cysteine + N(6)-ubiquitinyl-[acceptor protein]-L-lysine.</text>
        <dbReference type="EC" id="2.3.2.27"/>
    </reaction>
</comment>
<comment type="pathway">
    <text evidence="1">Protein modification; protein ubiquitination.</text>
</comment>
<dbReference type="EMBL" id="KN639643">
    <property type="protein sequence ID" value="KHN48419.1"/>
    <property type="molecule type" value="Genomic_DNA"/>
</dbReference>
<keyword evidence="1" id="KW-0808">Transferase</keyword>
<dbReference type="PANTHER" id="PTHR22849:SF24">
    <property type="entry name" value="E3 UBIQUITIN-PROTEIN LIGASE PUB24"/>
    <property type="match status" value="1"/>
</dbReference>
<dbReference type="InterPro" id="IPR045185">
    <property type="entry name" value="PUB22/23/24-like"/>
</dbReference>
<accession>A0A0B2SV57</accession>
<keyword evidence="1" id="KW-0833">Ubl conjugation pathway</keyword>
<evidence type="ECO:0000313" key="2">
    <source>
        <dbReference type="EMBL" id="KHN48419.1"/>
    </source>
</evidence>
<dbReference type="Proteomes" id="UP000053555">
    <property type="component" value="Unassembled WGS sequence"/>
</dbReference>
<organism evidence="2">
    <name type="scientific">Glycine soja</name>
    <name type="common">Wild soybean</name>
    <dbReference type="NCBI Taxonomy" id="3848"/>
    <lineage>
        <taxon>Eukaryota</taxon>
        <taxon>Viridiplantae</taxon>
        <taxon>Streptophyta</taxon>
        <taxon>Embryophyta</taxon>
        <taxon>Tracheophyta</taxon>
        <taxon>Spermatophyta</taxon>
        <taxon>Magnoliopsida</taxon>
        <taxon>eudicotyledons</taxon>
        <taxon>Gunneridae</taxon>
        <taxon>Pentapetalae</taxon>
        <taxon>rosids</taxon>
        <taxon>fabids</taxon>
        <taxon>Fabales</taxon>
        <taxon>Fabaceae</taxon>
        <taxon>Papilionoideae</taxon>
        <taxon>50 kb inversion clade</taxon>
        <taxon>NPAAA clade</taxon>
        <taxon>indigoferoid/millettioid clade</taxon>
        <taxon>Phaseoleae</taxon>
        <taxon>Glycine</taxon>
        <taxon>Glycine subgen. Soja</taxon>
    </lineage>
</organism>
<gene>
    <name evidence="2" type="ORF">glysoja_034466</name>
</gene>
<name>A0A0B2SV57_GLYSO</name>
<sequence length="98" mass="11132">MVNILRHHGITQQGVNVSLHVLLGASSMTRHKIMMVEVGLVHELVEIELIVAEKRITELTLETLRVGTVAKLCMVLQVDHAKYLKDKVMEILKWHSEV</sequence>
<protein>
    <recommendedName>
        <fullName evidence="1">U-box domain-containing protein</fullName>
        <ecNumber evidence="1">2.3.2.27</ecNumber>
    </recommendedName>
    <alternativeName>
        <fullName evidence="1">RING-type E3 ubiquitin transferase PUB</fullName>
    </alternativeName>
</protein>
<dbReference type="GO" id="GO:0061630">
    <property type="term" value="F:ubiquitin protein ligase activity"/>
    <property type="evidence" value="ECO:0007669"/>
    <property type="project" value="UniProtKB-UniRule"/>
</dbReference>
<comment type="function">
    <text evidence="1">Functions as an E3 ubiquitin ligase.</text>
</comment>
<dbReference type="PANTHER" id="PTHR22849">
    <property type="entry name" value="WDSAM1 PROTEIN"/>
    <property type="match status" value="1"/>
</dbReference>
<dbReference type="EC" id="2.3.2.27" evidence="1"/>
<dbReference type="GO" id="GO:0016567">
    <property type="term" value="P:protein ubiquitination"/>
    <property type="evidence" value="ECO:0007669"/>
    <property type="project" value="UniProtKB-UniRule"/>
</dbReference>
<proteinExistence type="predicted"/>
<dbReference type="AlphaFoldDB" id="A0A0B2SV57"/>